<keyword evidence="8" id="KW-1185">Reference proteome</keyword>
<evidence type="ECO:0000256" key="2">
    <source>
        <dbReference type="ARBA" id="ARBA00022596"/>
    </source>
</evidence>
<gene>
    <name evidence="5" type="primary">hypA</name>
    <name evidence="7" type="ORF">Pen02_29130</name>
</gene>
<keyword evidence="4 5" id="KW-0862">Zinc</keyword>
<sequence length="189" mass="19303">MHEIGMCAGLVDLIGERAAGRPVRDVRIRVGVRHAVLDDAFDQAFAMVAAGSAAEGATVDLVVTPTSVTCRSCGHRADSLDTLAVCPNCGGADVELSGGDELVLESIRFGPADQPADSPMNSVPVDPVPVGSLPVDPVPADRSPVDPLPMNSVPVDPVPAGPSPVDPVPAPGRFRAAREEPADVSGYPG</sequence>
<evidence type="ECO:0000256" key="6">
    <source>
        <dbReference type="SAM" id="MobiDB-lite"/>
    </source>
</evidence>
<dbReference type="InterPro" id="IPR000688">
    <property type="entry name" value="HypA/HybF"/>
</dbReference>
<dbReference type="PROSITE" id="PS01249">
    <property type="entry name" value="HYPA"/>
    <property type="match status" value="1"/>
</dbReference>
<dbReference type="HAMAP" id="MF_00213">
    <property type="entry name" value="HypA_HybF"/>
    <property type="match status" value="1"/>
</dbReference>
<evidence type="ECO:0000313" key="7">
    <source>
        <dbReference type="EMBL" id="GIG87977.1"/>
    </source>
</evidence>
<accession>A0ABQ4E0V7</accession>
<reference evidence="7 8" key="1">
    <citation type="submission" date="2021-01" db="EMBL/GenBank/DDBJ databases">
        <title>Whole genome shotgun sequence of Plantactinospora endophytica NBRC 110450.</title>
        <authorList>
            <person name="Komaki H."/>
            <person name="Tamura T."/>
        </authorList>
    </citation>
    <scope>NUCLEOTIDE SEQUENCE [LARGE SCALE GENOMIC DNA]</scope>
    <source>
        <strain evidence="7 8">NBRC 110450</strain>
    </source>
</reference>
<proteinExistence type="inferred from homology"/>
<feature type="binding site" evidence="5">
    <location>
        <position position="89"/>
    </location>
    <ligand>
        <name>Zn(2+)</name>
        <dbReference type="ChEBI" id="CHEBI:29105"/>
    </ligand>
</feature>
<evidence type="ECO:0000256" key="5">
    <source>
        <dbReference type="HAMAP-Rule" id="MF_00213"/>
    </source>
</evidence>
<evidence type="ECO:0000313" key="8">
    <source>
        <dbReference type="Proteomes" id="UP000646749"/>
    </source>
</evidence>
<dbReference type="PANTHER" id="PTHR34535">
    <property type="entry name" value="HYDROGENASE MATURATION FACTOR HYPA"/>
    <property type="match status" value="1"/>
</dbReference>
<keyword evidence="2 5" id="KW-0533">Nickel</keyword>
<evidence type="ECO:0000256" key="4">
    <source>
        <dbReference type="ARBA" id="ARBA00022833"/>
    </source>
</evidence>
<dbReference type="RefSeq" id="WP_203866503.1">
    <property type="nucleotide sequence ID" value="NZ_BONW01000013.1"/>
</dbReference>
<evidence type="ECO:0000256" key="1">
    <source>
        <dbReference type="ARBA" id="ARBA00010748"/>
    </source>
</evidence>
<feature type="binding site" evidence="5">
    <location>
        <position position="86"/>
    </location>
    <ligand>
        <name>Zn(2+)</name>
        <dbReference type="ChEBI" id="CHEBI:29105"/>
    </ligand>
</feature>
<dbReference type="EMBL" id="BONW01000013">
    <property type="protein sequence ID" value="GIG87977.1"/>
    <property type="molecule type" value="Genomic_DNA"/>
</dbReference>
<organism evidence="7 8">
    <name type="scientific">Plantactinospora endophytica</name>
    <dbReference type="NCBI Taxonomy" id="673535"/>
    <lineage>
        <taxon>Bacteria</taxon>
        <taxon>Bacillati</taxon>
        <taxon>Actinomycetota</taxon>
        <taxon>Actinomycetes</taxon>
        <taxon>Micromonosporales</taxon>
        <taxon>Micromonosporaceae</taxon>
        <taxon>Plantactinospora</taxon>
    </lineage>
</organism>
<feature type="region of interest" description="Disordered" evidence="6">
    <location>
        <begin position="110"/>
        <end position="189"/>
    </location>
</feature>
<name>A0ABQ4E0V7_9ACTN</name>
<evidence type="ECO:0000256" key="3">
    <source>
        <dbReference type="ARBA" id="ARBA00022723"/>
    </source>
</evidence>
<dbReference type="PANTHER" id="PTHR34535:SF3">
    <property type="entry name" value="HYDROGENASE MATURATION FACTOR HYPA"/>
    <property type="match status" value="1"/>
</dbReference>
<dbReference type="Pfam" id="PF01155">
    <property type="entry name" value="HypA"/>
    <property type="match status" value="1"/>
</dbReference>
<protein>
    <recommendedName>
        <fullName evidence="5">Hydrogenase maturation factor HypA</fullName>
    </recommendedName>
</protein>
<comment type="similarity">
    <text evidence="1 5">Belongs to the HypA/HybF family.</text>
</comment>
<dbReference type="Gene3D" id="3.30.2320.80">
    <property type="match status" value="1"/>
</dbReference>
<comment type="function">
    <text evidence="5">Involved in the maturation of [NiFe] hydrogenases. Required for nickel insertion into the metal center of the hydrogenase.</text>
</comment>
<feature type="compositionally biased region" description="Pro residues" evidence="6">
    <location>
        <begin position="156"/>
        <end position="170"/>
    </location>
</feature>
<feature type="binding site" evidence="5">
    <location>
        <position position="2"/>
    </location>
    <ligand>
        <name>Ni(2+)</name>
        <dbReference type="ChEBI" id="CHEBI:49786"/>
    </ligand>
</feature>
<dbReference type="InterPro" id="IPR020538">
    <property type="entry name" value="Hydgase_Ni_incorp_HypA/HybF_CS"/>
</dbReference>
<comment type="caution">
    <text evidence="7">The sequence shown here is derived from an EMBL/GenBank/DDBJ whole genome shotgun (WGS) entry which is preliminary data.</text>
</comment>
<dbReference type="Proteomes" id="UP000646749">
    <property type="component" value="Unassembled WGS sequence"/>
</dbReference>
<feature type="binding site" evidence="5">
    <location>
        <position position="73"/>
    </location>
    <ligand>
        <name>Zn(2+)</name>
        <dbReference type="ChEBI" id="CHEBI:29105"/>
    </ligand>
</feature>
<feature type="binding site" evidence="5">
    <location>
        <position position="70"/>
    </location>
    <ligand>
        <name>Zn(2+)</name>
        <dbReference type="ChEBI" id="CHEBI:29105"/>
    </ligand>
</feature>
<keyword evidence="3 5" id="KW-0479">Metal-binding</keyword>